<keyword evidence="1" id="KW-0732">Signal</keyword>
<protein>
    <submittedName>
        <fullName evidence="3">Flower-derived plant defensin 1</fullName>
    </submittedName>
</protein>
<dbReference type="Pfam" id="PF00304">
    <property type="entry name" value="Gamma-thionin"/>
    <property type="match status" value="1"/>
</dbReference>
<dbReference type="EMBL" id="HQ694498">
    <property type="protein sequence ID" value="ADV59771.1"/>
    <property type="molecule type" value="mRNA"/>
</dbReference>
<evidence type="ECO:0000256" key="1">
    <source>
        <dbReference type="SAM" id="SignalP"/>
    </source>
</evidence>
<dbReference type="GO" id="GO:0006952">
    <property type="term" value="P:defense response"/>
    <property type="evidence" value="ECO:0007669"/>
    <property type="project" value="InterPro"/>
</dbReference>
<reference evidence="3" key="1">
    <citation type="journal article" date="2012" name="PLoS ONE">
        <title>Petunia floral defensins with unique prodomains as novel candidates for development of fusarium wilt resistance in transgenic banana plants.</title>
        <authorList>
            <person name="Ghag S.B."/>
            <person name="Shekhawat U.K."/>
            <person name="Ganapathi T.R."/>
        </authorList>
    </citation>
    <scope>NUCLEOTIDE SEQUENCE</scope>
</reference>
<feature type="domain" description="Knottins-like" evidence="2">
    <location>
        <begin position="27"/>
        <end position="72"/>
    </location>
</feature>
<organism evidence="3">
    <name type="scientific">Petunia hybrida</name>
    <name type="common">Petunia</name>
    <dbReference type="NCBI Taxonomy" id="4102"/>
    <lineage>
        <taxon>Eukaryota</taxon>
        <taxon>Viridiplantae</taxon>
        <taxon>Streptophyta</taxon>
        <taxon>Embryophyta</taxon>
        <taxon>Tracheophyta</taxon>
        <taxon>Spermatophyta</taxon>
        <taxon>Magnoliopsida</taxon>
        <taxon>eudicotyledons</taxon>
        <taxon>Gunneridae</taxon>
        <taxon>Pentapetalae</taxon>
        <taxon>asterids</taxon>
        <taxon>lamiids</taxon>
        <taxon>Solanales</taxon>
        <taxon>Solanaceae</taxon>
        <taxon>Petunioideae</taxon>
        <taxon>Petunia</taxon>
    </lineage>
</organism>
<evidence type="ECO:0000313" key="3">
    <source>
        <dbReference type="EMBL" id="ADV59771.1"/>
    </source>
</evidence>
<sequence length="103" mass="11349">MARSICFFAVATLALMLFAAYDAEAATCKAECPTWDSVCINKKPCVACCKKAKFSDGHCSKILRRCLCTKECVFEKTEATQTETFTKDVNTLAEALLEADMMV</sequence>
<name>E9NPZ9_PETHY</name>
<dbReference type="AlphaFoldDB" id="E9NPZ9"/>
<feature type="signal peptide" evidence="1">
    <location>
        <begin position="1"/>
        <end position="25"/>
    </location>
</feature>
<dbReference type="Gene3D" id="3.30.30.10">
    <property type="entry name" value="Knottin, scorpion toxin-like"/>
    <property type="match status" value="1"/>
</dbReference>
<dbReference type="SUPFAM" id="SSF57095">
    <property type="entry name" value="Scorpion toxin-like"/>
    <property type="match status" value="1"/>
</dbReference>
<dbReference type="InterPro" id="IPR036574">
    <property type="entry name" value="Scorpion_toxin-like_sf"/>
</dbReference>
<proteinExistence type="evidence at transcript level"/>
<dbReference type="InterPro" id="IPR003614">
    <property type="entry name" value="Knottins"/>
</dbReference>
<feature type="chain" id="PRO_5003242639" evidence="1">
    <location>
        <begin position="26"/>
        <end position="103"/>
    </location>
</feature>
<accession>E9NPZ9</accession>
<gene>
    <name evidence="3" type="primary">Def1</name>
</gene>
<evidence type="ECO:0000259" key="2">
    <source>
        <dbReference type="Pfam" id="PF00304"/>
    </source>
</evidence>
<dbReference type="CDD" id="cd00107">
    <property type="entry name" value="Knot1"/>
    <property type="match status" value="1"/>
</dbReference>